<organism evidence="1 2">
    <name type="scientific">Paeniclostridium hominis</name>
    <dbReference type="NCBI Taxonomy" id="2764329"/>
    <lineage>
        <taxon>Bacteria</taxon>
        <taxon>Bacillati</taxon>
        <taxon>Bacillota</taxon>
        <taxon>Clostridia</taxon>
        <taxon>Peptostreptococcales</taxon>
        <taxon>Peptostreptococcaceae</taxon>
        <taxon>Paeniclostridium</taxon>
    </lineage>
</organism>
<proteinExistence type="predicted"/>
<dbReference type="InterPro" id="IPR015018">
    <property type="entry name" value="DUF1905"/>
</dbReference>
<evidence type="ECO:0000313" key="1">
    <source>
        <dbReference type="EMBL" id="MBC6003203.1"/>
    </source>
</evidence>
<accession>A0ABR7K269</accession>
<dbReference type="EMBL" id="JACRWD010000001">
    <property type="protein sequence ID" value="MBC6003203.1"/>
    <property type="molecule type" value="Genomic_DNA"/>
</dbReference>
<dbReference type="Proteomes" id="UP000611796">
    <property type="component" value="Unassembled WGS sequence"/>
</dbReference>
<gene>
    <name evidence="1" type="ORF">H8891_05265</name>
</gene>
<reference evidence="1 2" key="1">
    <citation type="submission" date="2020-08" db="EMBL/GenBank/DDBJ databases">
        <authorList>
            <person name="Liu C."/>
            <person name="Sun Q."/>
        </authorList>
    </citation>
    <scope>NUCLEOTIDE SEQUENCE [LARGE SCALE GENOMIC DNA]</scope>
    <source>
        <strain evidence="1 2">NSJ-45</strain>
    </source>
</reference>
<dbReference type="InterPro" id="IPR037079">
    <property type="entry name" value="AF2212/PG0164-like_sf"/>
</dbReference>
<keyword evidence="2" id="KW-1185">Reference proteome</keyword>
<sequence length="152" mass="17812">MKMEKFKAEIKKIEAKNGAYVEIPFDVEKVYNSKRVKVKATFDDYEYRGSIVSMGGCYIIGITKDIRNHIQKEAGDIIDVTIEKDEEERVVNPPEKLLDKINSDKEIGKFWNSLSFSMRRKCVMWIESAKKEETRLKRIDTTIEKLKNKEKL</sequence>
<comment type="caution">
    <text evidence="1">The sequence shown here is derived from an EMBL/GenBank/DDBJ whole genome shotgun (WGS) entry which is preliminary data.</text>
</comment>
<protein>
    <submittedName>
        <fullName evidence="1">DUF1905 domain-containing protein</fullName>
    </submittedName>
</protein>
<dbReference type="Pfam" id="PF08922">
    <property type="entry name" value="DUF1905"/>
    <property type="match status" value="1"/>
</dbReference>
<dbReference type="Pfam" id="PF13376">
    <property type="entry name" value="OmdA"/>
    <property type="match status" value="1"/>
</dbReference>
<dbReference type="Gene3D" id="2.40.30.100">
    <property type="entry name" value="AF2212/PG0164-like"/>
    <property type="match status" value="1"/>
</dbReference>
<name>A0ABR7K269_9FIRM</name>
<evidence type="ECO:0000313" key="2">
    <source>
        <dbReference type="Proteomes" id="UP000611796"/>
    </source>
</evidence>
<dbReference type="SUPFAM" id="SSF141694">
    <property type="entry name" value="AF2212/PG0164-like"/>
    <property type="match status" value="1"/>
</dbReference>